<evidence type="ECO:0000313" key="9">
    <source>
        <dbReference type="EMBL" id="QUT08412.1"/>
    </source>
</evidence>
<dbReference type="KEGG" id="spph:KFK14_22790"/>
<dbReference type="InterPro" id="IPR036942">
    <property type="entry name" value="Beta-barrel_TonB_sf"/>
</dbReference>
<proteinExistence type="inferred from homology"/>
<accession>A0A975Q481</accession>
<dbReference type="PROSITE" id="PS52016">
    <property type="entry name" value="TONB_DEPENDENT_REC_3"/>
    <property type="match status" value="1"/>
</dbReference>
<keyword evidence="5 7" id="KW-0472">Membrane</keyword>
<evidence type="ECO:0000256" key="4">
    <source>
        <dbReference type="ARBA" id="ARBA00022692"/>
    </source>
</evidence>
<keyword evidence="4 7" id="KW-0812">Transmembrane</keyword>
<keyword evidence="2 7" id="KW-0813">Transport</keyword>
<keyword evidence="9" id="KW-0675">Receptor</keyword>
<sequence>METGIGTFTTSANLNYRGKTFVDAANHYTLPTRYVLNVTERWTSTDQHLFITAWAKNLLNKNYDYSINITNVIGLAGQKAPPRTYGMTVGYTF</sequence>
<dbReference type="GO" id="GO:0009279">
    <property type="term" value="C:cell outer membrane"/>
    <property type="evidence" value="ECO:0007669"/>
    <property type="project" value="UniProtKB-SubCell"/>
</dbReference>
<evidence type="ECO:0000313" key="10">
    <source>
        <dbReference type="Proteomes" id="UP000681425"/>
    </source>
</evidence>
<evidence type="ECO:0000256" key="5">
    <source>
        <dbReference type="ARBA" id="ARBA00023136"/>
    </source>
</evidence>
<gene>
    <name evidence="9" type="ORF">KFK14_22790</name>
</gene>
<dbReference type="AlphaFoldDB" id="A0A975Q481"/>
<evidence type="ECO:0000256" key="2">
    <source>
        <dbReference type="ARBA" id="ARBA00022448"/>
    </source>
</evidence>
<organism evidence="9 10">
    <name type="scientific">Sphingobium phenoxybenzoativorans</name>
    <dbReference type="NCBI Taxonomy" id="1592790"/>
    <lineage>
        <taxon>Bacteria</taxon>
        <taxon>Pseudomonadati</taxon>
        <taxon>Pseudomonadota</taxon>
        <taxon>Alphaproteobacteria</taxon>
        <taxon>Sphingomonadales</taxon>
        <taxon>Sphingomonadaceae</taxon>
        <taxon>Sphingobium</taxon>
    </lineage>
</organism>
<evidence type="ECO:0000256" key="1">
    <source>
        <dbReference type="ARBA" id="ARBA00004571"/>
    </source>
</evidence>
<comment type="similarity">
    <text evidence="7">Belongs to the TonB-dependent receptor family.</text>
</comment>
<evidence type="ECO:0000256" key="6">
    <source>
        <dbReference type="ARBA" id="ARBA00023237"/>
    </source>
</evidence>
<evidence type="ECO:0000256" key="8">
    <source>
        <dbReference type="PROSITE-ProRule" id="PRU10144"/>
    </source>
</evidence>
<name>A0A975Q481_9SPHN</name>
<keyword evidence="10" id="KW-1185">Reference proteome</keyword>
<dbReference type="InterPro" id="IPR039426">
    <property type="entry name" value="TonB-dep_rcpt-like"/>
</dbReference>
<dbReference type="Proteomes" id="UP000681425">
    <property type="component" value="Chromosome"/>
</dbReference>
<comment type="subcellular location">
    <subcellularLocation>
        <location evidence="1 7">Cell outer membrane</location>
        <topology evidence="1 7">Multi-pass membrane protein</topology>
    </subcellularLocation>
</comment>
<protein>
    <submittedName>
        <fullName evidence="9">TonB-dependent receptor</fullName>
    </submittedName>
</protein>
<dbReference type="SUPFAM" id="SSF56935">
    <property type="entry name" value="Porins"/>
    <property type="match status" value="1"/>
</dbReference>
<dbReference type="EMBL" id="CP073910">
    <property type="protein sequence ID" value="QUT08412.1"/>
    <property type="molecule type" value="Genomic_DNA"/>
</dbReference>
<feature type="short sequence motif" description="TonB C-terminal box" evidence="8">
    <location>
        <begin position="76"/>
        <end position="93"/>
    </location>
</feature>
<reference evidence="9" key="1">
    <citation type="submission" date="2021-04" db="EMBL/GenBank/DDBJ databases">
        <title>Isolation of p-tert-butylphenol degrading bacteria Sphingobium phenoxybenzoativorans Tas13 from active sludge.</title>
        <authorList>
            <person name="Li Y."/>
        </authorList>
    </citation>
    <scope>NUCLEOTIDE SEQUENCE</scope>
    <source>
        <strain evidence="9">Tas13</strain>
    </source>
</reference>
<evidence type="ECO:0000256" key="3">
    <source>
        <dbReference type="ARBA" id="ARBA00022452"/>
    </source>
</evidence>
<dbReference type="Gene3D" id="2.40.170.20">
    <property type="entry name" value="TonB-dependent receptor, beta-barrel domain"/>
    <property type="match status" value="1"/>
</dbReference>
<keyword evidence="6 7" id="KW-0998">Cell outer membrane</keyword>
<evidence type="ECO:0000256" key="7">
    <source>
        <dbReference type="PROSITE-ProRule" id="PRU01360"/>
    </source>
</evidence>
<keyword evidence="3 7" id="KW-1134">Transmembrane beta strand</keyword>
<dbReference type="PROSITE" id="PS01156">
    <property type="entry name" value="TONB_DEPENDENT_REC_2"/>
    <property type="match status" value="1"/>
</dbReference>
<dbReference type="InterPro" id="IPR010917">
    <property type="entry name" value="TonB_rcpt_CS"/>
</dbReference>